<dbReference type="Pfam" id="PF00632">
    <property type="entry name" value="HECT"/>
    <property type="match status" value="1"/>
</dbReference>
<accession>A0A8B6D0C3</accession>
<feature type="domain" description="HECT" evidence="3">
    <location>
        <begin position="562"/>
        <end position="650"/>
    </location>
</feature>
<feature type="region of interest" description="Disordered" evidence="2">
    <location>
        <begin position="89"/>
        <end position="121"/>
    </location>
</feature>
<gene>
    <name evidence="4" type="ORF">MGAL_10B057927</name>
</gene>
<evidence type="ECO:0000256" key="2">
    <source>
        <dbReference type="SAM" id="MobiDB-lite"/>
    </source>
</evidence>
<keyword evidence="5" id="KW-1185">Reference proteome</keyword>
<dbReference type="InterPro" id="IPR035983">
    <property type="entry name" value="Hect_E3_ubiquitin_ligase"/>
</dbReference>
<dbReference type="SUPFAM" id="SSF56204">
    <property type="entry name" value="Hect, E3 ligase catalytic domain"/>
    <property type="match status" value="1"/>
</dbReference>
<dbReference type="InterPro" id="IPR000569">
    <property type="entry name" value="HECT_dom"/>
</dbReference>
<evidence type="ECO:0000256" key="1">
    <source>
        <dbReference type="ARBA" id="ARBA00022786"/>
    </source>
</evidence>
<keyword evidence="1" id="KW-0833">Ubl conjugation pathway</keyword>
<reference evidence="4" key="1">
    <citation type="submission" date="2018-11" db="EMBL/GenBank/DDBJ databases">
        <authorList>
            <person name="Alioto T."/>
            <person name="Alioto T."/>
        </authorList>
    </citation>
    <scope>NUCLEOTIDE SEQUENCE</scope>
</reference>
<evidence type="ECO:0000259" key="3">
    <source>
        <dbReference type="Pfam" id="PF00632"/>
    </source>
</evidence>
<organism evidence="4 5">
    <name type="scientific">Mytilus galloprovincialis</name>
    <name type="common">Mediterranean mussel</name>
    <dbReference type="NCBI Taxonomy" id="29158"/>
    <lineage>
        <taxon>Eukaryota</taxon>
        <taxon>Metazoa</taxon>
        <taxon>Spiralia</taxon>
        <taxon>Lophotrochozoa</taxon>
        <taxon>Mollusca</taxon>
        <taxon>Bivalvia</taxon>
        <taxon>Autobranchia</taxon>
        <taxon>Pteriomorphia</taxon>
        <taxon>Mytilida</taxon>
        <taxon>Mytiloidea</taxon>
        <taxon>Mytilidae</taxon>
        <taxon>Mytilinae</taxon>
        <taxon>Mytilus</taxon>
    </lineage>
</organism>
<evidence type="ECO:0000313" key="5">
    <source>
        <dbReference type="Proteomes" id="UP000596742"/>
    </source>
</evidence>
<comment type="caution">
    <text evidence="4">The sequence shown here is derived from an EMBL/GenBank/DDBJ whole genome shotgun (WGS) entry which is preliminary data.</text>
</comment>
<dbReference type="GO" id="GO:0004842">
    <property type="term" value="F:ubiquitin-protein transferase activity"/>
    <property type="evidence" value="ECO:0007669"/>
    <property type="project" value="InterPro"/>
</dbReference>
<feature type="compositionally biased region" description="Basic residues" evidence="2">
    <location>
        <begin position="112"/>
        <end position="121"/>
    </location>
</feature>
<evidence type="ECO:0000313" key="4">
    <source>
        <dbReference type="EMBL" id="VDI13014.1"/>
    </source>
</evidence>
<dbReference type="AlphaFoldDB" id="A0A8B6D0C3"/>
<name>A0A8B6D0C3_MYTGA</name>
<dbReference type="Proteomes" id="UP000596742">
    <property type="component" value="Unassembled WGS sequence"/>
</dbReference>
<dbReference type="EMBL" id="UYJE01002704">
    <property type="protein sequence ID" value="VDI13014.1"/>
    <property type="molecule type" value="Genomic_DNA"/>
</dbReference>
<protein>
    <recommendedName>
        <fullName evidence="3">HECT domain-containing protein</fullName>
    </recommendedName>
</protein>
<dbReference type="Gene3D" id="3.30.2410.10">
    <property type="entry name" value="Hect, E3 ligase catalytic domain"/>
    <property type="match status" value="1"/>
</dbReference>
<sequence length="669" mass="76386">MSEPDLTDFMRSRNIKDDIITTLIEEKIDSQTIIHMSEEELTKFVPLYGDRKAIIAFSRDRKDTSCEKKKKTKTSLMKKLRAKVNALKGGASYSSGDEDEDEKDVRSSSLSKKLKGNKNAEKKKHLVDLSCLHHDGEAYHQIRGNKGGGPKSFEMEKSDTMGQVLELAKQLYFPNGHINTIRGKITEFEIKLTDTYFQNIDLQSTVESCFNRLKMRQLKFNFCTEDTTSTIESDELPPLSLPKNRNATASAQSEVIDLPPTCLSKPEKSNDIFVTNDFFNAELPDIRPNFDISDFSFDGDIVFGPNVRASNVSLDSTLPLESGSGDILDRPLEFGDVGTVERKIIRIHRASALMDMIIHFKDPNIMTVDIDAIMVLDNGKEEAGEGDGVFRDCITQFWDEFYEQCTEGRIFKVPVLRHDFQKEEWKAVSRIIRKGFEVSGYWPISIMPAIFEECIHGSIESSLIELFSDYLPEMESQIVKKAISNFNDVDQDDFLEFLDSHSCRKLVNSENVLPIIGELAHKELIQQPRYVIECFRSELRQLQVTPGKLKQIYQEMKPTPKEILKSLIVPENMKEAERLCTGFLKRYIKDLDGEKQKAFLRFCTGSDVLLGMKITIEFFESKGFTRSPIAHTCTCGRVLQIPSTYDTYPSFRSEFNYLLNSKVWVMDIV</sequence>
<dbReference type="OrthoDB" id="5986703at2759"/>
<proteinExistence type="predicted"/>